<sequence length="91" mass="9532">MCRPQTTLCGLTSGLMQTRCYSGPFCSSGEASISEHNSSPVSEDARSQSATVSPSPLSLAAHVRGMNEWSGQLLGALHGDERGKLGCTCEN</sequence>
<dbReference type="AlphaFoldDB" id="A0A0P1BF03"/>
<protein>
    <submittedName>
        <fullName evidence="2">Uncharacterized protein</fullName>
    </submittedName>
</protein>
<accession>A0A0P1BF03</accession>
<evidence type="ECO:0000313" key="3">
    <source>
        <dbReference type="Proteomes" id="UP000054845"/>
    </source>
</evidence>
<proteinExistence type="predicted"/>
<feature type="region of interest" description="Disordered" evidence="1">
    <location>
        <begin position="29"/>
        <end position="54"/>
    </location>
</feature>
<reference evidence="2 3" key="1">
    <citation type="submission" date="2014-09" db="EMBL/GenBank/DDBJ databases">
        <authorList>
            <person name="Magalhaes I.L.F."/>
            <person name="Oliveira U."/>
            <person name="Santos F.R."/>
            <person name="Vidigal T.H.D.A."/>
            <person name="Brescovit A.D."/>
            <person name="Santos A.J."/>
        </authorList>
    </citation>
    <scope>NUCLEOTIDE SEQUENCE [LARGE SCALE GENOMIC DNA]</scope>
</reference>
<evidence type="ECO:0000256" key="1">
    <source>
        <dbReference type="SAM" id="MobiDB-lite"/>
    </source>
</evidence>
<organism evidence="2 3">
    <name type="scientific">Ceraceosorus bombacis</name>
    <dbReference type="NCBI Taxonomy" id="401625"/>
    <lineage>
        <taxon>Eukaryota</taxon>
        <taxon>Fungi</taxon>
        <taxon>Dikarya</taxon>
        <taxon>Basidiomycota</taxon>
        <taxon>Ustilaginomycotina</taxon>
        <taxon>Exobasidiomycetes</taxon>
        <taxon>Ceraceosorales</taxon>
        <taxon>Ceraceosoraceae</taxon>
        <taxon>Ceraceosorus</taxon>
    </lineage>
</organism>
<evidence type="ECO:0000313" key="2">
    <source>
        <dbReference type="EMBL" id="CEH14480.1"/>
    </source>
</evidence>
<dbReference type="EMBL" id="CCYA01000243">
    <property type="protein sequence ID" value="CEH14480.1"/>
    <property type="molecule type" value="Genomic_DNA"/>
</dbReference>
<name>A0A0P1BF03_9BASI</name>
<keyword evidence="3" id="KW-1185">Reference proteome</keyword>
<dbReference type="Proteomes" id="UP000054845">
    <property type="component" value="Unassembled WGS sequence"/>
</dbReference>